<sequence>MGAPICPAPSVPRSGRKRRNASGRRNLTTKNASAETLCRMKPTKSLRGHAPLQHIYSLPPASDRQNAHRFPVNTATTFGRLMGQSMTDTSHSISLTTYQCHLCSLPRFHGKVLSVPGSCRQDRKQLFTTALQPALAHLTFSKLLSGSMPHSVV</sequence>
<dbReference type="AlphaFoldDB" id="A0A066W3F9"/>
<dbReference type="RefSeq" id="XP_013244148.1">
    <property type="nucleotide sequence ID" value="XM_013388694.1"/>
</dbReference>
<name>A0A066W3F9_TILAU</name>
<accession>A0A066W3F9</accession>
<comment type="caution">
    <text evidence="2">The sequence shown here is derived from an EMBL/GenBank/DDBJ whole genome shotgun (WGS) entry which is preliminary data.</text>
</comment>
<protein>
    <submittedName>
        <fullName evidence="2">Uncharacterized protein</fullName>
    </submittedName>
</protein>
<feature type="compositionally biased region" description="Polar residues" evidence="1">
    <location>
        <begin position="23"/>
        <end position="33"/>
    </location>
</feature>
<feature type="region of interest" description="Disordered" evidence="1">
    <location>
        <begin position="1"/>
        <end position="33"/>
    </location>
</feature>
<reference evidence="2 3" key="1">
    <citation type="submission" date="2014-05" db="EMBL/GenBank/DDBJ databases">
        <title>Draft genome sequence of a rare smut relative, Tilletiaria anomala UBC 951.</title>
        <authorList>
            <consortium name="DOE Joint Genome Institute"/>
            <person name="Toome M."/>
            <person name="Kuo A."/>
            <person name="Henrissat B."/>
            <person name="Lipzen A."/>
            <person name="Tritt A."/>
            <person name="Yoshinaga Y."/>
            <person name="Zane M."/>
            <person name="Barry K."/>
            <person name="Grigoriev I.V."/>
            <person name="Spatafora J.W."/>
            <person name="Aimea M.C."/>
        </authorList>
    </citation>
    <scope>NUCLEOTIDE SEQUENCE [LARGE SCALE GENOMIC DNA]</scope>
    <source>
        <strain evidence="2 3">UBC 951</strain>
    </source>
</reference>
<dbReference type="InParanoid" id="A0A066W3F9"/>
<dbReference type="HOGENOM" id="CLU_1714582_0_0_1"/>
<dbReference type="EMBL" id="JMSN01000024">
    <property type="protein sequence ID" value="KDN48492.1"/>
    <property type="molecule type" value="Genomic_DNA"/>
</dbReference>
<dbReference type="GeneID" id="25267858"/>
<evidence type="ECO:0000256" key="1">
    <source>
        <dbReference type="SAM" id="MobiDB-lite"/>
    </source>
</evidence>
<evidence type="ECO:0000313" key="3">
    <source>
        <dbReference type="Proteomes" id="UP000027361"/>
    </source>
</evidence>
<proteinExistence type="predicted"/>
<feature type="compositionally biased region" description="Pro residues" evidence="1">
    <location>
        <begin position="1"/>
        <end position="10"/>
    </location>
</feature>
<evidence type="ECO:0000313" key="2">
    <source>
        <dbReference type="EMBL" id="KDN48492.1"/>
    </source>
</evidence>
<dbReference type="Proteomes" id="UP000027361">
    <property type="component" value="Unassembled WGS sequence"/>
</dbReference>
<keyword evidence="3" id="KW-1185">Reference proteome</keyword>
<gene>
    <name evidence="2" type="ORF">K437DRAFT_82452</name>
</gene>
<organism evidence="2 3">
    <name type="scientific">Tilletiaria anomala (strain ATCC 24038 / CBS 436.72 / UBC 951)</name>
    <dbReference type="NCBI Taxonomy" id="1037660"/>
    <lineage>
        <taxon>Eukaryota</taxon>
        <taxon>Fungi</taxon>
        <taxon>Dikarya</taxon>
        <taxon>Basidiomycota</taxon>
        <taxon>Ustilaginomycotina</taxon>
        <taxon>Exobasidiomycetes</taxon>
        <taxon>Georgefischeriales</taxon>
        <taxon>Tilletiariaceae</taxon>
        <taxon>Tilletiaria</taxon>
    </lineage>
</organism>